<dbReference type="VEuPathDB" id="CryptoDB:Vbra_2907"/>
<feature type="transmembrane region" description="Helical" evidence="8">
    <location>
        <begin position="12"/>
        <end position="31"/>
    </location>
</feature>
<sequence>MVLVTEIKQGTVTALWVLATVVLSMGQVIFLKASARVFGTQTNFLVLVLSFISLPFYGIFLLTGRLFHQGFLPEVRSRTLQRSFVVIGFCNATSRVIEFFAFNATPLTLQASLSHTIIPFVVAFTISADLSVGRVFSKKALGGTAMIIVGSLFHMSAYFLYSSDATVTQIWWYTTFLLAQIPLALSAIIQQQCYIIRRLNVFYMLFYCTMYQCLWSLLFVPLNCIRGVNNIAPSQLWRALVEFVICGLNLQPLGSFREPAATGITTDANYCSTAALYLGLLAVFTIGAQMAQICMVRQSTYPVAMVGVLSIPTAVFTLFALKPFQAMFGTYFAVLLEGNPGELPQWVQGLCYTIVLVGAGFYRLDPANGLAAEYVFPPDSYFEEHGTLASYYAPLVPSHPPKPMSAPMGLAVNNGAPAYPDPAAVRPSHSSDIAHLVRDRTATVRSFPDDARSMFYFASPLPRHKPLPAVVRPVMMNVWCGMLVCEYTDYKRNYDAGSISEDGVSTPLRASLSANRPDPFGEHPGRCPPWKQYTYAHMDALGDTERAIRKLYAYHRMGSLAAVVALLSELTPLTPSSELSSAARSTPRDSLEHNSFAEPPPPYHVSEATTPGGHRYPAASLTWHIARPVITNPFPQTAPPAANSDEPDRRRRPAGGGGTLSGSGQEYDGRGVGVGGGGGLYPHLSSNGAEEHVQGREWT</sequence>
<organism evidence="9 10">
    <name type="scientific">Vitrella brassicaformis (strain CCMP3155)</name>
    <dbReference type="NCBI Taxonomy" id="1169540"/>
    <lineage>
        <taxon>Eukaryota</taxon>
        <taxon>Sar</taxon>
        <taxon>Alveolata</taxon>
        <taxon>Colpodellida</taxon>
        <taxon>Vitrellaceae</taxon>
        <taxon>Vitrella</taxon>
    </lineage>
</organism>
<evidence type="ECO:0000256" key="8">
    <source>
        <dbReference type="SAM" id="Phobius"/>
    </source>
</evidence>
<dbReference type="PANTHER" id="PTHR31326">
    <property type="entry name" value="PROTEIN CLT2, CHLOROPLASTIC"/>
    <property type="match status" value="1"/>
</dbReference>
<evidence type="ECO:0000256" key="4">
    <source>
        <dbReference type="ARBA" id="ARBA00022692"/>
    </source>
</evidence>
<evidence type="ECO:0000256" key="5">
    <source>
        <dbReference type="ARBA" id="ARBA00022989"/>
    </source>
</evidence>
<dbReference type="InParanoid" id="A0A0G4EP46"/>
<dbReference type="AlphaFoldDB" id="A0A0G4EP46"/>
<feature type="transmembrane region" description="Helical" evidence="8">
    <location>
        <begin position="140"/>
        <end position="158"/>
    </location>
</feature>
<dbReference type="InterPro" id="IPR013936">
    <property type="entry name" value="CRT-like"/>
</dbReference>
<dbReference type="Pfam" id="PF08627">
    <property type="entry name" value="CRT-like"/>
    <property type="match status" value="1"/>
</dbReference>
<reference evidence="9 10" key="1">
    <citation type="submission" date="2014-11" db="EMBL/GenBank/DDBJ databases">
        <authorList>
            <person name="Zhu J."/>
            <person name="Qi W."/>
            <person name="Song R."/>
        </authorList>
    </citation>
    <scope>NUCLEOTIDE SEQUENCE [LARGE SCALE GENOMIC DNA]</scope>
</reference>
<dbReference type="Proteomes" id="UP000041254">
    <property type="component" value="Unassembled WGS sequence"/>
</dbReference>
<feature type="transmembrane region" description="Helical" evidence="8">
    <location>
        <begin position="170"/>
        <end position="189"/>
    </location>
</feature>
<dbReference type="PANTHER" id="PTHR31326:SF1">
    <property type="entry name" value="PROTEIN CLT2, CHLOROPLASTIC"/>
    <property type="match status" value="1"/>
</dbReference>
<proteinExistence type="inferred from homology"/>
<keyword evidence="4 8" id="KW-0812">Transmembrane</keyword>
<feature type="transmembrane region" description="Helical" evidence="8">
    <location>
        <begin position="201"/>
        <end position="220"/>
    </location>
</feature>
<gene>
    <name evidence="9" type="ORF">Vbra_2907</name>
</gene>
<dbReference type="EMBL" id="CDMY01000275">
    <property type="protein sequence ID" value="CEL99199.1"/>
    <property type="molecule type" value="Genomic_DNA"/>
</dbReference>
<feature type="region of interest" description="Disordered" evidence="7">
    <location>
        <begin position="575"/>
        <end position="616"/>
    </location>
</feature>
<evidence type="ECO:0000256" key="7">
    <source>
        <dbReference type="SAM" id="MobiDB-lite"/>
    </source>
</evidence>
<evidence type="ECO:0000256" key="1">
    <source>
        <dbReference type="ARBA" id="ARBA00004141"/>
    </source>
</evidence>
<comment type="subcellular location">
    <subcellularLocation>
        <location evidence="1">Membrane</location>
        <topology evidence="1">Multi-pass membrane protein</topology>
    </subcellularLocation>
</comment>
<keyword evidence="3" id="KW-0813">Transport</keyword>
<accession>A0A0G4EP46</accession>
<dbReference type="GO" id="GO:0016020">
    <property type="term" value="C:membrane"/>
    <property type="evidence" value="ECO:0007669"/>
    <property type="project" value="UniProtKB-SubCell"/>
</dbReference>
<name>A0A0G4EP46_VITBC</name>
<evidence type="ECO:0000313" key="10">
    <source>
        <dbReference type="Proteomes" id="UP000041254"/>
    </source>
</evidence>
<feature type="region of interest" description="Disordered" evidence="7">
    <location>
        <begin position="631"/>
        <end position="699"/>
    </location>
</feature>
<feature type="transmembrane region" description="Helical" evidence="8">
    <location>
        <begin position="274"/>
        <end position="291"/>
    </location>
</feature>
<keyword evidence="6 8" id="KW-0472">Membrane</keyword>
<feature type="transmembrane region" description="Helical" evidence="8">
    <location>
        <begin position="43"/>
        <end position="63"/>
    </location>
</feature>
<protein>
    <submittedName>
        <fullName evidence="9">Uncharacterized protein</fullName>
    </submittedName>
</protein>
<feature type="compositionally biased region" description="Basic and acidic residues" evidence="7">
    <location>
        <begin position="689"/>
        <end position="699"/>
    </location>
</feature>
<keyword evidence="5 8" id="KW-1133">Transmembrane helix</keyword>
<evidence type="ECO:0000256" key="3">
    <source>
        <dbReference type="ARBA" id="ARBA00022448"/>
    </source>
</evidence>
<feature type="compositionally biased region" description="Gly residues" evidence="7">
    <location>
        <begin position="670"/>
        <end position="680"/>
    </location>
</feature>
<evidence type="ECO:0000256" key="6">
    <source>
        <dbReference type="ARBA" id="ARBA00023136"/>
    </source>
</evidence>
<comment type="similarity">
    <text evidence="2">Belongs to the CRT-like transporter family.</text>
</comment>
<evidence type="ECO:0000256" key="2">
    <source>
        <dbReference type="ARBA" id="ARBA00006690"/>
    </source>
</evidence>
<evidence type="ECO:0000313" key="9">
    <source>
        <dbReference type="EMBL" id="CEL99199.1"/>
    </source>
</evidence>
<feature type="transmembrane region" description="Helical" evidence="8">
    <location>
        <begin position="303"/>
        <end position="325"/>
    </location>
</feature>
<feature type="transmembrane region" description="Helical" evidence="8">
    <location>
        <begin position="108"/>
        <end position="128"/>
    </location>
</feature>
<keyword evidence="10" id="KW-1185">Reference proteome</keyword>